<name>A0ACA9KTF4_9GLOM</name>
<sequence length="212" mass="25245">MVPNKVLRLFSKKQENVIDHSYIRKPYKVEWTKQHETKESNTYRAPLKFDDLDPSTNWRRHQSTPLLVDPRRLATSGYDHKRNNSDGDEWNYHKQTPSDRKYDVTLGEWLCMINVPDSDIAKQFNEAGERQIEHQNLSNDTHPEAVYTSRRYKFESLELPNIIFTKTNERRERLAVRQYMANETRLCNLKLEMIHAENSVTAAEIYEILQYL</sequence>
<reference evidence="1" key="1">
    <citation type="submission" date="2021-06" db="EMBL/GenBank/DDBJ databases">
        <authorList>
            <person name="Kallberg Y."/>
            <person name="Tangrot J."/>
            <person name="Rosling A."/>
        </authorList>
    </citation>
    <scope>NUCLEOTIDE SEQUENCE</scope>
    <source>
        <strain evidence="1">MA461A</strain>
    </source>
</reference>
<dbReference type="Proteomes" id="UP000789920">
    <property type="component" value="Unassembled WGS sequence"/>
</dbReference>
<dbReference type="EMBL" id="CAJVQC010001182">
    <property type="protein sequence ID" value="CAG8489246.1"/>
    <property type="molecule type" value="Genomic_DNA"/>
</dbReference>
<evidence type="ECO:0000313" key="1">
    <source>
        <dbReference type="EMBL" id="CAG8489246.1"/>
    </source>
</evidence>
<proteinExistence type="predicted"/>
<gene>
    <name evidence="1" type="ORF">RPERSI_LOCUS1314</name>
</gene>
<protein>
    <submittedName>
        <fullName evidence="1">12713_t:CDS:1</fullName>
    </submittedName>
</protein>
<keyword evidence="2" id="KW-1185">Reference proteome</keyword>
<accession>A0ACA9KTF4</accession>
<comment type="caution">
    <text evidence="1">The sequence shown here is derived from an EMBL/GenBank/DDBJ whole genome shotgun (WGS) entry which is preliminary data.</text>
</comment>
<organism evidence="1 2">
    <name type="scientific">Racocetra persica</name>
    <dbReference type="NCBI Taxonomy" id="160502"/>
    <lineage>
        <taxon>Eukaryota</taxon>
        <taxon>Fungi</taxon>
        <taxon>Fungi incertae sedis</taxon>
        <taxon>Mucoromycota</taxon>
        <taxon>Glomeromycotina</taxon>
        <taxon>Glomeromycetes</taxon>
        <taxon>Diversisporales</taxon>
        <taxon>Gigasporaceae</taxon>
        <taxon>Racocetra</taxon>
    </lineage>
</organism>
<evidence type="ECO:0000313" key="2">
    <source>
        <dbReference type="Proteomes" id="UP000789920"/>
    </source>
</evidence>